<reference evidence="2" key="1">
    <citation type="journal article" date="2023" name="Science">
        <title>Elucidation of the pathway for biosynthesis of saponin adjuvants from the soapbark tree.</title>
        <authorList>
            <person name="Reed J."/>
            <person name="Orme A."/>
            <person name="El-Demerdash A."/>
            <person name="Owen C."/>
            <person name="Martin L.B.B."/>
            <person name="Misra R.C."/>
            <person name="Kikuchi S."/>
            <person name="Rejzek M."/>
            <person name="Martin A.C."/>
            <person name="Harkess A."/>
            <person name="Leebens-Mack J."/>
            <person name="Louveau T."/>
            <person name="Stephenson M.J."/>
            <person name="Osbourn A."/>
        </authorList>
    </citation>
    <scope>NUCLEOTIDE SEQUENCE</scope>
    <source>
        <strain evidence="2">S10</strain>
    </source>
</reference>
<evidence type="ECO:0000313" key="2">
    <source>
        <dbReference type="EMBL" id="KAJ7959577.1"/>
    </source>
</evidence>
<protein>
    <submittedName>
        <fullName evidence="2">Sel1-like</fullName>
    </submittedName>
</protein>
<dbReference type="AlphaFoldDB" id="A0AAD7PLJ3"/>
<keyword evidence="3" id="KW-1185">Reference proteome</keyword>
<sequence length="171" mass="19052">MAKAVQSTSRLQELARIIASDKVYRPKHTKPRNPKRVTTPGAAKPGAVKVGSEPAKLKMESSEGQQTRMPLALVVSDCVKRWFQDTLKEAKAGDKSMQILVAQMYNSGYGVPQNPRKGWAWIERASKHPHTTLRVGDKHPGYNASESDTDQLRAEFKQGHMRSPESKTSKK</sequence>
<feature type="region of interest" description="Disordered" evidence="1">
    <location>
        <begin position="129"/>
        <end position="171"/>
    </location>
</feature>
<accession>A0AAD7PLJ3</accession>
<feature type="compositionally biased region" description="Basic and acidic residues" evidence="1">
    <location>
        <begin position="150"/>
        <end position="171"/>
    </location>
</feature>
<name>A0AAD7PLJ3_QUISA</name>
<evidence type="ECO:0000313" key="3">
    <source>
        <dbReference type="Proteomes" id="UP001163823"/>
    </source>
</evidence>
<dbReference type="PANTHER" id="PTHR36792">
    <property type="entry name" value="EXPRESSED PROTEIN"/>
    <property type="match status" value="1"/>
</dbReference>
<feature type="compositionally biased region" description="Basic residues" evidence="1">
    <location>
        <begin position="25"/>
        <end position="35"/>
    </location>
</feature>
<dbReference type="PANTHER" id="PTHR36792:SF5">
    <property type="entry name" value="SEL1 REPEAT PROTEIN"/>
    <property type="match status" value="1"/>
</dbReference>
<dbReference type="EMBL" id="JARAOO010000008">
    <property type="protein sequence ID" value="KAJ7959577.1"/>
    <property type="molecule type" value="Genomic_DNA"/>
</dbReference>
<dbReference type="SUPFAM" id="SSF81901">
    <property type="entry name" value="HCP-like"/>
    <property type="match status" value="1"/>
</dbReference>
<evidence type="ECO:0000256" key="1">
    <source>
        <dbReference type="SAM" id="MobiDB-lite"/>
    </source>
</evidence>
<organism evidence="2 3">
    <name type="scientific">Quillaja saponaria</name>
    <name type="common">Soap bark tree</name>
    <dbReference type="NCBI Taxonomy" id="32244"/>
    <lineage>
        <taxon>Eukaryota</taxon>
        <taxon>Viridiplantae</taxon>
        <taxon>Streptophyta</taxon>
        <taxon>Embryophyta</taxon>
        <taxon>Tracheophyta</taxon>
        <taxon>Spermatophyta</taxon>
        <taxon>Magnoliopsida</taxon>
        <taxon>eudicotyledons</taxon>
        <taxon>Gunneridae</taxon>
        <taxon>Pentapetalae</taxon>
        <taxon>rosids</taxon>
        <taxon>fabids</taxon>
        <taxon>Fabales</taxon>
        <taxon>Quillajaceae</taxon>
        <taxon>Quillaja</taxon>
    </lineage>
</organism>
<dbReference type="Gene3D" id="1.25.40.10">
    <property type="entry name" value="Tetratricopeptide repeat domain"/>
    <property type="match status" value="1"/>
</dbReference>
<proteinExistence type="predicted"/>
<comment type="caution">
    <text evidence="2">The sequence shown here is derived from an EMBL/GenBank/DDBJ whole genome shotgun (WGS) entry which is preliminary data.</text>
</comment>
<dbReference type="KEGG" id="qsa:O6P43_020136"/>
<dbReference type="InterPro" id="IPR011990">
    <property type="entry name" value="TPR-like_helical_dom_sf"/>
</dbReference>
<dbReference type="Proteomes" id="UP001163823">
    <property type="component" value="Chromosome 8"/>
</dbReference>
<gene>
    <name evidence="2" type="ORF">O6P43_020136</name>
</gene>
<feature type="region of interest" description="Disordered" evidence="1">
    <location>
        <begin position="22"/>
        <end position="67"/>
    </location>
</feature>